<evidence type="ECO:0000313" key="2">
    <source>
        <dbReference type="Proteomes" id="UP000814033"/>
    </source>
</evidence>
<accession>A0ACB8RN05</accession>
<dbReference type="Proteomes" id="UP000814033">
    <property type="component" value="Unassembled WGS sequence"/>
</dbReference>
<proteinExistence type="predicted"/>
<comment type="caution">
    <text evidence="1">The sequence shown here is derived from an EMBL/GenBank/DDBJ whole genome shotgun (WGS) entry which is preliminary data.</text>
</comment>
<gene>
    <name evidence="1" type="ORF">FA95DRAFT_178287</name>
</gene>
<keyword evidence="2" id="KW-1185">Reference proteome</keyword>
<reference evidence="1" key="2">
    <citation type="journal article" date="2022" name="New Phytol.">
        <title>Evolutionary transition to the ectomycorrhizal habit in the genomes of a hyperdiverse lineage of mushroom-forming fungi.</title>
        <authorList>
            <person name="Looney B."/>
            <person name="Miyauchi S."/>
            <person name="Morin E."/>
            <person name="Drula E."/>
            <person name="Courty P.E."/>
            <person name="Kohler A."/>
            <person name="Kuo A."/>
            <person name="LaButti K."/>
            <person name="Pangilinan J."/>
            <person name="Lipzen A."/>
            <person name="Riley R."/>
            <person name="Andreopoulos W."/>
            <person name="He G."/>
            <person name="Johnson J."/>
            <person name="Nolan M."/>
            <person name="Tritt A."/>
            <person name="Barry K.W."/>
            <person name="Grigoriev I.V."/>
            <person name="Nagy L.G."/>
            <person name="Hibbett D."/>
            <person name="Henrissat B."/>
            <person name="Matheny P.B."/>
            <person name="Labbe J."/>
            <person name="Martin F.M."/>
        </authorList>
    </citation>
    <scope>NUCLEOTIDE SEQUENCE</scope>
    <source>
        <strain evidence="1">FP105234-sp</strain>
    </source>
</reference>
<evidence type="ECO:0000313" key="1">
    <source>
        <dbReference type="EMBL" id="KAI0045031.1"/>
    </source>
</evidence>
<reference evidence="1" key="1">
    <citation type="submission" date="2021-02" db="EMBL/GenBank/DDBJ databases">
        <authorList>
            <consortium name="DOE Joint Genome Institute"/>
            <person name="Ahrendt S."/>
            <person name="Looney B.P."/>
            <person name="Miyauchi S."/>
            <person name="Morin E."/>
            <person name="Drula E."/>
            <person name="Courty P.E."/>
            <person name="Chicoki N."/>
            <person name="Fauchery L."/>
            <person name="Kohler A."/>
            <person name="Kuo A."/>
            <person name="Labutti K."/>
            <person name="Pangilinan J."/>
            <person name="Lipzen A."/>
            <person name="Riley R."/>
            <person name="Andreopoulos W."/>
            <person name="He G."/>
            <person name="Johnson J."/>
            <person name="Barry K.W."/>
            <person name="Grigoriev I.V."/>
            <person name="Nagy L."/>
            <person name="Hibbett D."/>
            <person name="Henrissat B."/>
            <person name="Matheny P.B."/>
            <person name="Labbe J."/>
            <person name="Martin F."/>
        </authorList>
    </citation>
    <scope>NUCLEOTIDE SEQUENCE</scope>
    <source>
        <strain evidence="1">FP105234-sp</strain>
    </source>
</reference>
<name>A0ACB8RN05_9AGAM</name>
<dbReference type="EMBL" id="MU275964">
    <property type="protein sequence ID" value="KAI0045031.1"/>
    <property type="molecule type" value="Genomic_DNA"/>
</dbReference>
<sequence>MHARPRRILIGVLLQRYTLIDPAGRPRTHRAQPRPPHTAMHSHPSIHPTGHRISAFLRIRHRLIEPARDAADQLSSPSARSTTSPPHNSKCSPAGARAAACLGDRTHFREPRTTRERRGHRAARAPCCLSLPDLSCPGRTLAAAASGPGGCVMRASGKRRRARDVRAGGCFWNAACGGGEGEGGGGARGAVNAGRPIAGACVARSRGARRRLRAPHSSPPIIARPIRKHVCTSSLAAAIENHRSCRCDRES</sequence>
<protein>
    <submittedName>
        <fullName evidence="1">Uncharacterized protein</fullName>
    </submittedName>
</protein>
<organism evidence="1 2">
    <name type="scientific">Auriscalpium vulgare</name>
    <dbReference type="NCBI Taxonomy" id="40419"/>
    <lineage>
        <taxon>Eukaryota</taxon>
        <taxon>Fungi</taxon>
        <taxon>Dikarya</taxon>
        <taxon>Basidiomycota</taxon>
        <taxon>Agaricomycotina</taxon>
        <taxon>Agaricomycetes</taxon>
        <taxon>Russulales</taxon>
        <taxon>Auriscalpiaceae</taxon>
        <taxon>Auriscalpium</taxon>
    </lineage>
</organism>